<organism evidence="1 2">
    <name type="scientific">Stephania cephalantha</name>
    <dbReference type="NCBI Taxonomy" id="152367"/>
    <lineage>
        <taxon>Eukaryota</taxon>
        <taxon>Viridiplantae</taxon>
        <taxon>Streptophyta</taxon>
        <taxon>Embryophyta</taxon>
        <taxon>Tracheophyta</taxon>
        <taxon>Spermatophyta</taxon>
        <taxon>Magnoliopsida</taxon>
        <taxon>Ranunculales</taxon>
        <taxon>Menispermaceae</taxon>
        <taxon>Menispermoideae</taxon>
        <taxon>Cissampelideae</taxon>
        <taxon>Stephania</taxon>
    </lineage>
</organism>
<reference evidence="1 2" key="1">
    <citation type="submission" date="2024-01" db="EMBL/GenBank/DDBJ databases">
        <title>Genome assemblies of Stephania.</title>
        <authorList>
            <person name="Yang L."/>
        </authorList>
    </citation>
    <scope>NUCLEOTIDE SEQUENCE [LARGE SCALE GENOMIC DNA]</scope>
    <source>
        <strain evidence="1">JXDWG</strain>
        <tissue evidence="1">Leaf</tissue>
    </source>
</reference>
<dbReference type="Proteomes" id="UP001419268">
    <property type="component" value="Unassembled WGS sequence"/>
</dbReference>
<dbReference type="AlphaFoldDB" id="A0AAP0PEZ3"/>
<keyword evidence="2" id="KW-1185">Reference proteome</keyword>
<sequence length="54" mass="6071">MASTRKGYATIQNDTSGATKLCLRHPTAPHRIAWTQSRKLGDFSRKLYTYVGKS</sequence>
<dbReference type="EMBL" id="JBBNAG010000004">
    <property type="protein sequence ID" value="KAK9140499.1"/>
    <property type="molecule type" value="Genomic_DNA"/>
</dbReference>
<accession>A0AAP0PEZ3</accession>
<name>A0AAP0PEZ3_9MAGN</name>
<evidence type="ECO:0000313" key="2">
    <source>
        <dbReference type="Proteomes" id="UP001419268"/>
    </source>
</evidence>
<evidence type="ECO:0000313" key="1">
    <source>
        <dbReference type="EMBL" id="KAK9140499.1"/>
    </source>
</evidence>
<gene>
    <name evidence="1" type="ORF">Scep_010180</name>
</gene>
<comment type="caution">
    <text evidence="1">The sequence shown here is derived from an EMBL/GenBank/DDBJ whole genome shotgun (WGS) entry which is preliminary data.</text>
</comment>
<proteinExistence type="predicted"/>
<protein>
    <submittedName>
        <fullName evidence="1">Uncharacterized protein</fullName>
    </submittedName>
</protein>